<accession>A0ABD2ILE4</accession>
<dbReference type="InterPro" id="IPR011009">
    <property type="entry name" value="Kinase-like_dom_sf"/>
</dbReference>
<dbReference type="GO" id="GO:0004674">
    <property type="term" value="F:protein serine/threonine kinase activity"/>
    <property type="evidence" value="ECO:0007669"/>
    <property type="project" value="UniProtKB-EC"/>
</dbReference>
<dbReference type="PROSITE" id="PS00108">
    <property type="entry name" value="PROTEIN_KINASE_ST"/>
    <property type="match status" value="1"/>
</dbReference>
<proteinExistence type="predicted"/>
<feature type="region of interest" description="Disordered" evidence="2">
    <location>
        <begin position="752"/>
        <end position="864"/>
    </location>
</feature>
<dbReference type="PROSITE" id="PS50011">
    <property type="entry name" value="PROTEIN_KINASE_DOM"/>
    <property type="match status" value="1"/>
</dbReference>
<dbReference type="Gene3D" id="1.10.510.10">
    <property type="entry name" value="Transferase(Phosphotransferase) domain 1"/>
    <property type="match status" value="1"/>
</dbReference>
<name>A0ABD2ILE4_9BILA</name>
<feature type="domain" description="Protein kinase" evidence="3">
    <location>
        <begin position="318"/>
        <end position="599"/>
    </location>
</feature>
<dbReference type="CDD" id="cd14016">
    <property type="entry name" value="STKc_CK1"/>
    <property type="match status" value="1"/>
</dbReference>
<feature type="region of interest" description="Disordered" evidence="2">
    <location>
        <begin position="878"/>
        <end position="903"/>
    </location>
</feature>
<feature type="compositionally biased region" description="Low complexity" evidence="2">
    <location>
        <begin position="830"/>
        <end position="841"/>
    </location>
</feature>
<feature type="region of interest" description="Disordered" evidence="2">
    <location>
        <begin position="261"/>
        <end position="288"/>
    </location>
</feature>
<dbReference type="Proteomes" id="UP001620626">
    <property type="component" value="Unassembled WGS sequence"/>
</dbReference>
<evidence type="ECO:0000256" key="1">
    <source>
        <dbReference type="ARBA" id="ARBA00012513"/>
    </source>
</evidence>
<dbReference type="EC" id="2.7.11.1" evidence="1"/>
<comment type="caution">
    <text evidence="4">The sequence shown here is derived from an EMBL/GenBank/DDBJ whole genome shotgun (WGS) entry which is preliminary data.</text>
</comment>
<reference evidence="4 5" key="1">
    <citation type="submission" date="2024-10" db="EMBL/GenBank/DDBJ databases">
        <authorList>
            <person name="Kim D."/>
        </authorList>
    </citation>
    <scope>NUCLEOTIDE SEQUENCE [LARGE SCALE GENOMIC DNA]</scope>
    <source>
        <strain evidence="4">BH-2024</strain>
    </source>
</reference>
<dbReference type="EMBL" id="JBICBT010001200">
    <property type="protein sequence ID" value="KAL3078665.1"/>
    <property type="molecule type" value="Genomic_DNA"/>
</dbReference>
<protein>
    <recommendedName>
        <fullName evidence="1">non-specific serine/threonine protein kinase</fullName>
        <ecNumber evidence="1">2.7.11.1</ecNumber>
    </recommendedName>
</protein>
<evidence type="ECO:0000259" key="3">
    <source>
        <dbReference type="PROSITE" id="PS50011"/>
    </source>
</evidence>
<dbReference type="SMART" id="SM00220">
    <property type="entry name" value="S_TKc"/>
    <property type="match status" value="1"/>
</dbReference>
<dbReference type="InterPro" id="IPR008271">
    <property type="entry name" value="Ser/Thr_kinase_AS"/>
</dbReference>
<keyword evidence="5" id="KW-1185">Reference proteome</keyword>
<dbReference type="SUPFAM" id="SSF56112">
    <property type="entry name" value="Protein kinase-like (PK-like)"/>
    <property type="match status" value="1"/>
</dbReference>
<dbReference type="InterPro" id="IPR050235">
    <property type="entry name" value="CK1_Ser-Thr_kinase"/>
</dbReference>
<sequence>MHFHPFAAAYADQQQNQRRHPQLHQQQQQQQYFSVLPTANSSRPSQVPPPLQQPAETAAAAFVDDNAQGRVAAAPNWLAAFPSAVPVAGSHSAVNATFVEPSNFVVHLRPTADGLSTMGHYHRPPMANNVPPGIPPPPPQNTAHVPIPAIPGHNPQTHMQQHQSFKLQQPMAPGICIATRAPHAEFVPIAAAPQCQAVHALPCHQNNALLAPSLAAVAGAAQQPIPPLPPPHSTGMLLPVPIVPTTSTPVAAMPSLRPQQIGGAAGGVSGGDGDKSPNNNNNNKIGGNNGDCWSTAVTGWEQAAIIKNKIGLLINGRFRILQSIASGSYGEIFAAEDLQQRRHRVAVKFDGACRDNHLRYEYQVYKSALYEDGNGKVDGFPQVYWYGHEYGHNILVMELLGAPVASLFAFCDRKFAKQTIVSLGEQMIHRIRHLHQRGFIHRDIKPENFLMGLHGKESTLYLIDFGLARRYRYRENRALTHIPFRRGRSFIGTAKYASLNSHKNIELSRRDDVESLAYVLIELINGHLPWKNISKRNATTRHQTSLRIRTLKEQTNWEEFCPSMAKFIKYCREIPFNEEPDYDRLLDLLQMISVFSPEFNNNAKLVSSVTVPLIVAAPTTRTRAAEKMPSSVSPSLAQFNGPPMCCQMPATAEKMTQVDFESTKIDENGVEEQDDQQKMDTISEEIIKKPLSLTHVVASTIQHLSSLKLASAASTTAATTTTTNCAGVSSDADEMGAATTTTTSCSENEMLALDSAGGGDGDDRLADSSRAAESSATGEICSIGPAVSDGDDELTADSHPALMQQDQPPPVCRKCRRLRDQQNQHKRSQLHQQLQPQQQQQRIVVSPKRMEKKQHEIEQQQQQHQQQKLHQLLLLQSQQQQQQHQQPEQQRKMCWQQARDSNPERRFQYENRFSWTMDKQHQQQQQQQQPVETVQLLQQHQQLQQQQQQQEKFVMPCYNLRASAALPIGVPQMQQQQYHHQQQQQQQFVAPSQFVLQHQRQAYCTNGHISPAHPIGIAMPSNTVQQLPATGRTVAHSHYMLLPAAAAHHTVPSAAAAIQCQQIAKFGTNLNCTLHQQRSSLPPQLSVPTIAAAQPQQQQNKKRFMHIAFVLPPPAGDAKMSLALTKTTTTTAQLQQKQNFGRPLVAPPPPPVLGQLLRESFFVLARPTPSRQHHGRIRLPFAPNAMSYNALHPSKPKAPVTDGLAITL</sequence>
<organism evidence="4 5">
    <name type="scientific">Heterodera trifolii</name>
    <dbReference type="NCBI Taxonomy" id="157864"/>
    <lineage>
        <taxon>Eukaryota</taxon>
        <taxon>Metazoa</taxon>
        <taxon>Ecdysozoa</taxon>
        <taxon>Nematoda</taxon>
        <taxon>Chromadorea</taxon>
        <taxon>Rhabditida</taxon>
        <taxon>Tylenchina</taxon>
        <taxon>Tylenchomorpha</taxon>
        <taxon>Tylenchoidea</taxon>
        <taxon>Heteroderidae</taxon>
        <taxon>Heteroderinae</taxon>
        <taxon>Heterodera</taxon>
    </lineage>
</organism>
<evidence type="ECO:0000313" key="5">
    <source>
        <dbReference type="Proteomes" id="UP001620626"/>
    </source>
</evidence>
<dbReference type="InterPro" id="IPR000719">
    <property type="entry name" value="Prot_kinase_dom"/>
</dbReference>
<gene>
    <name evidence="4" type="ORF">niasHT_033024</name>
</gene>
<dbReference type="PANTHER" id="PTHR11909">
    <property type="entry name" value="CASEIN KINASE-RELATED"/>
    <property type="match status" value="1"/>
</dbReference>
<evidence type="ECO:0000256" key="2">
    <source>
        <dbReference type="SAM" id="MobiDB-lite"/>
    </source>
</evidence>
<feature type="compositionally biased region" description="Low complexity" evidence="2">
    <location>
        <begin position="878"/>
        <end position="888"/>
    </location>
</feature>
<dbReference type="AlphaFoldDB" id="A0ABD2ILE4"/>
<evidence type="ECO:0000313" key="4">
    <source>
        <dbReference type="EMBL" id="KAL3078665.1"/>
    </source>
</evidence>
<dbReference type="Pfam" id="PF00069">
    <property type="entry name" value="Pkinase"/>
    <property type="match status" value="1"/>
</dbReference>
<feature type="compositionally biased region" description="Low complexity" evidence="2">
    <location>
        <begin position="276"/>
        <end position="286"/>
    </location>
</feature>